<dbReference type="KEGG" id="din:Selin_1970"/>
<evidence type="ECO:0000313" key="2">
    <source>
        <dbReference type="Proteomes" id="UP000002572"/>
    </source>
</evidence>
<dbReference type="OrthoDB" id="417618at2"/>
<dbReference type="InterPro" id="IPR032585">
    <property type="entry name" value="DUF4912"/>
</dbReference>
<evidence type="ECO:0008006" key="3">
    <source>
        <dbReference type="Google" id="ProtNLM"/>
    </source>
</evidence>
<name>E6W2E7_DESIS</name>
<gene>
    <name evidence="1" type="ordered locus">Selin_1970</name>
</gene>
<dbReference type="eggNOG" id="COG3330">
    <property type="taxonomic scope" value="Bacteria"/>
</dbReference>
<protein>
    <recommendedName>
        <fullName evidence="3">DUF4912 domain-containing protein</fullName>
    </recommendedName>
</protein>
<organism evidence="1 2">
    <name type="scientific">Desulfurispirillum indicum (strain ATCC BAA-1389 / DSM 22839 / S5)</name>
    <dbReference type="NCBI Taxonomy" id="653733"/>
    <lineage>
        <taxon>Bacteria</taxon>
        <taxon>Pseudomonadati</taxon>
        <taxon>Chrysiogenota</taxon>
        <taxon>Chrysiogenia</taxon>
        <taxon>Chrysiogenales</taxon>
        <taxon>Chrysiogenaceae</taxon>
        <taxon>Desulfurispirillum</taxon>
    </lineage>
</organism>
<sequence>MDKLLELPREDLIRIARGLSIAGRSRMSNRELAEAIYRLSLDVGVSSFFLHRSDDSHLRVEYNNIYLPMEIGRNRACLLYRDPLWAYVYWEMTRDILPDGDSYSFTLKIMDNHTRQEHVQIGEVERVGRWYLNLNAPEREFYAVVGVTFTNGDFLELVRSNIIKMPAVGFSDDAEQVVFYNRKTGSRQIVDSDGASVGVGAELGFYHDSSIAIHRRFPGSSMNFSSRAEDDGSEHGNQ</sequence>
<dbReference type="Proteomes" id="UP000002572">
    <property type="component" value="Chromosome"/>
</dbReference>
<dbReference type="HOGENOM" id="CLU_1164387_0_0_0"/>
<dbReference type="EMBL" id="CP002432">
    <property type="protein sequence ID" value="ADU66697.1"/>
    <property type="molecule type" value="Genomic_DNA"/>
</dbReference>
<keyword evidence="2" id="KW-1185">Reference proteome</keyword>
<proteinExistence type="predicted"/>
<dbReference type="AlphaFoldDB" id="E6W2E7"/>
<dbReference type="Pfam" id="PF16258">
    <property type="entry name" value="DUF4912"/>
    <property type="match status" value="1"/>
</dbReference>
<evidence type="ECO:0000313" key="1">
    <source>
        <dbReference type="EMBL" id="ADU66697.1"/>
    </source>
</evidence>
<dbReference type="InParanoid" id="E6W2E7"/>
<accession>E6W2E7</accession>
<reference evidence="1 2" key="1">
    <citation type="submission" date="2010-12" db="EMBL/GenBank/DDBJ databases">
        <title>Complete sequence of Desulfurispirillum indicum S5.</title>
        <authorList>
            <consortium name="US DOE Joint Genome Institute"/>
            <person name="Lucas S."/>
            <person name="Copeland A."/>
            <person name="Lapidus A."/>
            <person name="Cheng J.-F."/>
            <person name="Goodwin L."/>
            <person name="Pitluck S."/>
            <person name="Chertkov O."/>
            <person name="Held B."/>
            <person name="Detter J.C."/>
            <person name="Han C."/>
            <person name="Tapia R."/>
            <person name="Land M."/>
            <person name="Hauser L."/>
            <person name="Kyrpides N."/>
            <person name="Ivanova N."/>
            <person name="Mikhailova N."/>
            <person name="Haggblom M."/>
            <person name="Rauschenbach I."/>
            <person name="Bini E."/>
            <person name="Woyke T."/>
        </authorList>
    </citation>
    <scope>NUCLEOTIDE SEQUENCE [LARGE SCALE GENOMIC DNA]</scope>
    <source>
        <strain evidence="2">ATCC BAA-1389 / DSM 22839 / S5</strain>
    </source>
</reference>
<dbReference type="STRING" id="653733.Selin_1970"/>
<dbReference type="RefSeq" id="WP_013506577.1">
    <property type="nucleotide sequence ID" value="NC_014836.1"/>
</dbReference>